<sequence length="171" mass="18653">MNDLNPGQPVAPADAIVEISSDPARLDIGFIHHALSTQTHWAQDIPRNTLMRAISHSLCFGAYAMQVEGGAAHQVGFARVITDRATFAYLADVFVDPSMRGLGIGKRLCENVLAHPSLQGLRRFLLATTDAAGLYARYGFEPLGPVNKMMQIHRPDIYTSPTSRTNPQEAP</sequence>
<dbReference type="PROSITE" id="PS51186">
    <property type="entry name" value="GNAT"/>
    <property type="match status" value="1"/>
</dbReference>
<keyword evidence="3" id="KW-1185">Reference proteome</keyword>
<reference evidence="3" key="1">
    <citation type="submission" date="2015-02" db="EMBL/GenBank/DDBJ databases">
        <title>Complete Genome Sequencing of Pandoraea vervacti NS15 sp. nov.</title>
        <authorList>
            <person name="Chan K.-G."/>
        </authorList>
    </citation>
    <scope>NUCLEOTIDE SEQUENCE [LARGE SCALE GENOMIC DNA]</scope>
    <source>
        <strain evidence="3">NS15</strain>
    </source>
</reference>
<evidence type="ECO:0000313" key="3">
    <source>
        <dbReference type="Proteomes" id="UP000035085"/>
    </source>
</evidence>
<dbReference type="Proteomes" id="UP000035085">
    <property type="component" value="Chromosome"/>
</dbReference>
<dbReference type="EMBL" id="CP010897">
    <property type="protein sequence ID" value="AJP59934.2"/>
    <property type="molecule type" value="Genomic_DNA"/>
</dbReference>
<accession>A0ABM5T585</accession>
<organism evidence="2 3">
    <name type="scientific">Pandoraea vervacti</name>
    <dbReference type="NCBI Taxonomy" id="656178"/>
    <lineage>
        <taxon>Bacteria</taxon>
        <taxon>Pseudomonadati</taxon>
        <taxon>Pseudomonadota</taxon>
        <taxon>Betaproteobacteria</taxon>
        <taxon>Burkholderiales</taxon>
        <taxon>Burkholderiaceae</taxon>
        <taxon>Pandoraea</taxon>
    </lineage>
</organism>
<proteinExistence type="predicted"/>
<dbReference type="PANTHER" id="PTHR43233:SF1">
    <property type="entry name" value="FAMILY N-ACETYLTRANSFERASE, PUTATIVE (AFU_ORTHOLOGUE AFUA_6G03350)-RELATED"/>
    <property type="match status" value="1"/>
</dbReference>
<dbReference type="InterPro" id="IPR000182">
    <property type="entry name" value="GNAT_dom"/>
</dbReference>
<protein>
    <submittedName>
        <fullName evidence="2">GNAT family N-acetyltransferase</fullName>
    </submittedName>
</protein>
<dbReference type="PANTHER" id="PTHR43233">
    <property type="entry name" value="FAMILY N-ACETYLTRANSFERASE, PUTATIVE (AFU_ORTHOLOGUE AFUA_6G03350)-RELATED"/>
    <property type="match status" value="1"/>
</dbReference>
<gene>
    <name evidence="2" type="ORF">UC34_19180</name>
</gene>
<evidence type="ECO:0000259" key="1">
    <source>
        <dbReference type="PROSITE" id="PS51186"/>
    </source>
</evidence>
<dbReference type="SUPFAM" id="SSF55729">
    <property type="entry name" value="Acyl-CoA N-acyltransferases (Nat)"/>
    <property type="match status" value="1"/>
</dbReference>
<dbReference type="RefSeq" id="WP_044456811.1">
    <property type="nucleotide sequence ID" value="NZ_CP010897.2"/>
</dbReference>
<dbReference type="CDD" id="cd04301">
    <property type="entry name" value="NAT_SF"/>
    <property type="match status" value="1"/>
</dbReference>
<dbReference type="InterPro" id="IPR053144">
    <property type="entry name" value="Acetyltransferase_Butenolide"/>
</dbReference>
<dbReference type="Pfam" id="PF13508">
    <property type="entry name" value="Acetyltransf_7"/>
    <property type="match status" value="1"/>
</dbReference>
<evidence type="ECO:0000313" key="2">
    <source>
        <dbReference type="EMBL" id="AJP59934.2"/>
    </source>
</evidence>
<feature type="domain" description="N-acetyltransferase" evidence="1">
    <location>
        <begin position="1"/>
        <end position="161"/>
    </location>
</feature>
<dbReference type="InterPro" id="IPR016181">
    <property type="entry name" value="Acyl_CoA_acyltransferase"/>
</dbReference>
<name>A0ABM5T585_9BURK</name>
<dbReference type="Gene3D" id="3.40.630.30">
    <property type="match status" value="1"/>
</dbReference>